<name>A0A816FYT7_9BILA</name>
<dbReference type="SUPFAM" id="SSF82185">
    <property type="entry name" value="Histone H3 K4-specific methyltransferase SET7/9 N-terminal domain"/>
    <property type="match status" value="1"/>
</dbReference>
<keyword evidence="1" id="KW-0677">Repeat</keyword>
<dbReference type="Proteomes" id="UP000681722">
    <property type="component" value="Unassembled WGS sequence"/>
</dbReference>
<comment type="caution">
    <text evidence="2">The sequence shown here is derived from an EMBL/GenBank/DDBJ whole genome shotgun (WGS) entry which is preliminary data.</text>
</comment>
<dbReference type="Proteomes" id="UP000663829">
    <property type="component" value="Unassembled WGS sequence"/>
</dbReference>
<feature type="non-terminal residue" evidence="2">
    <location>
        <position position="1"/>
    </location>
</feature>
<sequence>SIRYEGSYKNDKKHGHGTYYWSVGRQYVREWADDVRNQQGVYTSANGNQYEGSWKNHKKHGHVTQYLANGSIEQGEWTNDTCN</sequence>
<evidence type="ECO:0000313" key="4">
    <source>
        <dbReference type="Proteomes" id="UP000663829"/>
    </source>
</evidence>
<dbReference type="EMBL" id="CAJOBC010136309">
    <property type="protein sequence ID" value="CAF4630027.1"/>
    <property type="molecule type" value="Genomic_DNA"/>
</dbReference>
<proteinExistence type="predicted"/>
<evidence type="ECO:0000313" key="2">
    <source>
        <dbReference type="EMBL" id="CAF1667176.1"/>
    </source>
</evidence>
<organism evidence="2 4">
    <name type="scientific">Didymodactylos carnosus</name>
    <dbReference type="NCBI Taxonomy" id="1234261"/>
    <lineage>
        <taxon>Eukaryota</taxon>
        <taxon>Metazoa</taxon>
        <taxon>Spiralia</taxon>
        <taxon>Gnathifera</taxon>
        <taxon>Rotifera</taxon>
        <taxon>Eurotatoria</taxon>
        <taxon>Bdelloidea</taxon>
        <taxon>Philodinida</taxon>
        <taxon>Philodinidae</taxon>
        <taxon>Didymodactylos</taxon>
    </lineage>
</organism>
<keyword evidence="4" id="KW-1185">Reference proteome</keyword>
<accession>A0A816FYT7</accession>
<gene>
    <name evidence="2" type="ORF">GPM918_LOCUS46192</name>
    <name evidence="3" type="ORF">SRO942_LOCUS49822</name>
</gene>
<dbReference type="OrthoDB" id="270720at2759"/>
<evidence type="ECO:0000256" key="1">
    <source>
        <dbReference type="ARBA" id="ARBA00022737"/>
    </source>
</evidence>
<dbReference type="Gene3D" id="2.20.110.10">
    <property type="entry name" value="Histone H3 K4-specific methyltransferase SET7/9 N-terminal domain"/>
    <property type="match status" value="2"/>
</dbReference>
<dbReference type="SMART" id="SM00698">
    <property type="entry name" value="MORN"/>
    <property type="match status" value="3"/>
</dbReference>
<dbReference type="InterPro" id="IPR003409">
    <property type="entry name" value="MORN"/>
</dbReference>
<dbReference type="PANTHER" id="PTHR23084">
    <property type="entry name" value="PHOSPHATIDYLINOSITOL-4-PHOSPHATE 5-KINASE RELATED"/>
    <property type="match status" value="1"/>
</dbReference>
<dbReference type="AlphaFoldDB" id="A0A816FYT7"/>
<dbReference type="PANTHER" id="PTHR23084:SF263">
    <property type="entry name" value="MORN REPEAT-CONTAINING PROTEIN 1"/>
    <property type="match status" value="1"/>
</dbReference>
<dbReference type="Pfam" id="PF02493">
    <property type="entry name" value="MORN"/>
    <property type="match status" value="3"/>
</dbReference>
<protein>
    <submittedName>
        <fullName evidence="2">Uncharacterized protein</fullName>
    </submittedName>
</protein>
<reference evidence="2" key="1">
    <citation type="submission" date="2021-02" db="EMBL/GenBank/DDBJ databases">
        <authorList>
            <person name="Nowell W R."/>
        </authorList>
    </citation>
    <scope>NUCLEOTIDE SEQUENCE</scope>
</reference>
<evidence type="ECO:0000313" key="3">
    <source>
        <dbReference type="EMBL" id="CAF4630027.1"/>
    </source>
</evidence>
<dbReference type="EMBL" id="CAJNOQ010059002">
    <property type="protein sequence ID" value="CAF1667176.1"/>
    <property type="molecule type" value="Genomic_DNA"/>
</dbReference>